<dbReference type="SUPFAM" id="SSF51679">
    <property type="entry name" value="Bacterial luciferase-like"/>
    <property type="match status" value="1"/>
</dbReference>
<dbReference type="InterPro" id="IPR011251">
    <property type="entry name" value="Luciferase-like_dom"/>
</dbReference>
<dbReference type="Proteomes" id="UP001304298">
    <property type="component" value="Unassembled WGS sequence"/>
</dbReference>
<dbReference type="InterPro" id="IPR050564">
    <property type="entry name" value="F420-G6PD/mer"/>
</dbReference>
<gene>
    <name evidence="3" type="ORF">VA596_12165</name>
</gene>
<reference evidence="3 4" key="1">
    <citation type="submission" date="2023-12" db="EMBL/GenBank/DDBJ databases">
        <title>Amycolatopsis sp. V23-08.</title>
        <authorList>
            <person name="Somphong A."/>
        </authorList>
    </citation>
    <scope>NUCLEOTIDE SEQUENCE [LARGE SCALE GENOMIC DNA]</scope>
    <source>
        <strain evidence="3 4">V23-08</strain>
    </source>
</reference>
<evidence type="ECO:0000313" key="4">
    <source>
        <dbReference type="Proteomes" id="UP001304298"/>
    </source>
</evidence>
<protein>
    <submittedName>
        <fullName evidence="3">LLM class flavin-dependent oxidoreductase</fullName>
    </submittedName>
</protein>
<dbReference type="Gene3D" id="3.20.20.30">
    <property type="entry name" value="Luciferase-like domain"/>
    <property type="match status" value="1"/>
</dbReference>
<comment type="caution">
    <text evidence="3">The sequence shown here is derived from an EMBL/GenBank/DDBJ whole genome shotgun (WGS) entry which is preliminary data.</text>
</comment>
<dbReference type="PANTHER" id="PTHR43244:SF1">
    <property type="entry name" value="5,10-METHYLENETETRAHYDROMETHANOPTERIN REDUCTASE"/>
    <property type="match status" value="1"/>
</dbReference>
<keyword evidence="4" id="KW-1185">Reference proteome</keyword>
<feature type="domain" description="Luciferase-like" evidence="2">
    <location>
        <begin position="14"/>
        <end position="234"/>
    </location>
</feature>
<sequence length="265" mass="27349">MTKPRAGVVFRPQSPPERLRAAALAAEAAGIDELWLWEDCFREGGLTSAAAALAWTSRITVGVGLLPVPLRNPALAAMEIATLARTFPGRFQPVLGHGVLDWMGQVGARAASPMTLLREHTAAVRALLHGETVTVDGRYVHLDAVALDWPPDQVPAVIVGARGPKTVALAGEVGDGVLLDAPDAGPLEPSAVRAVVENVSAAAAAAGRPAPRVVSFVAVDPARDDLADVMAETLEQYGELGVTSVVFQAPGAAPDPAPLIAALTP</sequence>
<dbReference type="EMBL" id="JAYFSI010000002">
    <property type="protein sequence ID" value="MEA5360292.1"/>
    <property type="molecule type" value="Genomic_DNA"/>
</dbReference>
<keyword evidence="1" id="KW-0560">Oxidoreductase</keyword>
<dbReference type="InterPro" id="IPR036661">
    <property type="entry name" value="Luciferase-like_sf"/>
</dbReference>
<organism evidence="3 4">
    <name type="scientific">Amycolatopsis heterodermiae</name>
    <dbReference type="NCBI Taxonomy" id="3110235"/>
    <lineage>
        <taxon>Bacteria</taxon>
        <taxon>Bacillati</taxon>
        <taxon>Actinomycetota</taxon>
        <taxon>Actinomycetes</taxon>
        <taxon>Pseudonocardiales</taxon>
        <taxon>Pseudonocardiaceae</taxon>
        <taxon>Amycolatopsis</taxon>
    </lineage>
</organism>
<evidence type="ECO:0000313" key="3">
    <source>
        <dbReference type="EMBL" id="MEA5360292.1"/>
    </source>
</evidence>
<dbReference type="RefSeq" id="WP_323326301.1">
    <property type="nucleotide sequence ID" value="NZ_JAYFSI010000002.1"/>
</dbReference>
<accession>A0ABU5R275</accession>
<evidence type="ECO:0000259" key="2">
    <source>
        <dbReference type="Pfam" id="PF00296"/>
    </source>
</evidence>
<dbReference type="PANTHER" id="PTHR43244">
    <property type="match status" value="1"/>
</dbReference>
<proteinExistence type="predicted"/>
<evidence type="ECO:0000256" key="1">
    <source>
        <dbReference type="ARBA" id="ARBA00023002"/>
    </source>
</evidence>
<dbReference type="Pfam" id="PF00296">
    <property type="entry name" value="Bac_luciferase"/>
    <property type="match status" value="1"/>
</dbReference>
<name>A0ABU5R275_9PSEU</name>